<comment type="caution">
    <text evidence="2">The sequence shown here is derived from an EMBL/GenBank/DDBJ whole genome shotgun (WGS) entry which is preliminary data.</text>
</comment>
<reference evidence="2 3" key="1">
    <citation type="submission" date="2018-09" db="EMBL/GenBank/DDBJ databases">
        <title>Altererythrobacter sp.Ery1 and Ery12, the genome sequencing of novel strains in genus Alterythrobacter.</title>
        <authorList>
            <person name="Cheng H."/>
            <person name="Wu Y.-H."/>
            <person name="Fang C."/>
            <person name="Xu X.-W."/>
        </authorList>
    </citation>
    <scope>NUCLEOTIDE SEQUENCE [LARGE SCALE GENOMIC DNA]</scope>
    <source>
        <strain evidence="2 3">Ery12</strain>
    </source>
</reference>
<dbReference type="AlphaFoldDB" id="A0A419R3C4"/>
<dbReference type="InterPro" id="IPR036397">
    <property type="entry name" value="RNaseH_sf"/>
</dbReference>
<sequence length="359" mass="40964">MAWPRIRLTGWSRRSNSSAGFRRSRPAWRRTPVRKRSCCTAWASGSMPTRMRWIDCFLKRRSRMPQEPEMEGLSGPDIRQLRRVDLHVGETGFGDPDDPQRVAAVLDVETTGLDPANDKVIELAVRRFRYDPGGHITEIGRAWCWREDPGVPLPEDITRITGITDQDLIGRRIDDRVATDIISSADVVIAHNAAFDRPMVEKRLTDLPTKQWACSCVEIDWVAAGFEGRSLGWLCAQAGWFYDAHRAQGDVDALIQLLRHERTDGRPLLYELDGSSSCDSFVIEAVGSAFSTKDALRMRGYRWDPKAQVWWREVMDFRLLEEQAWLASEVYSSGKGARAHGPRLTRRDAYSRYRLDSPD</sequence>
<name>A0A419R3C4_9SPHN</name>
<protein>
    <submittedName>
        <fullName evidence="2">DNA polymerase III subunit epsilon</fullName>
    </submittedName>
</protein>
<evidence type="ECO:0000313" key="3">
    <source>
        <dbReference type="Proteomes" id="UP000284322"/>
    </source>
</evidence>
<accession>A0A419R3C4</accession>
<dbReference type="Proteomes" id="UP000284322">
    <property type="component" value="Unassembled WGS sequence"/>
</dbReference>
<dbReference type="NCBIfam" id="NF006615">
    <property type="entry name" value="PRK09182.1"/>
    <property type="match status" value="1"/>
</dbReference>
<keyword evidence="3" id="KW-1185">Reference proteome</keyword>
<dbReference type="PANTHER" id="PTHR30231:SF37">
    <property type="entry name" value="EXODEOXYRIBONUCLEASE 10"/>
    <property type="match status" value="1"/>
</dbReference>
<proteinExistence type="predicted"/>
<dbReference type="OrthoDB" id="7427781at2"/>
<gene>
    <name evidence="2" type="ORF">D6858_05750</name>
</gene>
<dbReference type="SUPFAM" id="SSF53098">
    <property type="entry name" value="Ribonuclease H-like"/>
    <property type="match status" value="1"/>
</dbReference>
<dbReference type="GO" id="GO:0008408">
    <property type="term" value="F:3'-5' exonuclease activity"/>
    <property type="evidence" value="ECO:0007669"/>
    <property type="project" value="TreeGrafter"/>
</dbReference>
<dbReference type="SMART" id="SM00479">
    <property type="entry name" value="EXOIII"/>
    <property type="match status" value="1"/>
</dbReference>
<dbReference type="InterPro" id="IPR012337">
    <property type="entry name" value="RNaseH-like_sf"/>
</dbReference>
<feature type="domain" description="Exonuclease" evidence="1">
    <location>
        <begin position="102"/>
        <end position="267"/>
    </location>
</feature>
<dbReference type="InterPro" id="IPR013520">
    <property type="entry name" value="Ribonucl_H"/>
</dbReference>
<dbReference type="EMBL" id="RAHJ01000017">
    <property type="protein sequence ID" value="RJX68524.1"/>
    <property type="molecule type" value="Genomic_DNA"/>
</dbReference>
<dbReference type="Gene3D" id="3.30.420.10">
    <property type="entry name" value="Ribonuclease H-like superfamily/Ribonuclease H"/>
    <property type="match status" value="1"/>
</dbReference>
<dbReference type="PANTHER" id="PTHR30231">
    <property type="entry name" value="DNA POLYMERASE III SUBUNIT EPSILON"/>
    <property type="match status" value="1"/>
</dbReference>
<evidence type="ECO:0000259" key="1">
    <source>
        <dbReference type="SMART" id="SM00479"/>
    </source>
</evidence>
<evidence type="ECO:0000313" key="2">
    <source>
        <dbReference type="EMBL" id="RJX68524.1"/>
    </source>
</evidence>
<dbReference type="GO" id="GO:0045004">
    <property type="term" value="P:DNA replication proofreading"/>
    <property type="evidence" value="ECO:0007669"/>
    <property type="project" value="TreeGrafter"/>
</dbReference>
<dbReference type="GO" id="GO:0003676">
    <property type="term" value="F:nucleic acid binding"/>
    <property type="evidence" value="ECO:0007669"/>
    <property type="project" value="InterPro"/>
</dbReference>
<dbReference type="CDD" id="cd06127">
    <property type="entry name" value="DEDDh"/>
    <property type="match status" value="1"/>
</dbReference>
<dbReference type="Pfam" id="PF00929">
    <property type="entry name" value="RNase_T"/>
    <property type="match status" value="1"/>
</dbReference>
<dbReference type="GO" id="GO:0005829">
    <property type="term" value="C:cytosol"/>
    <property type="evidence" value="ECO:0007669"/>
    <property type="project" value="TreeGrafter"/>
</dbReference>
<organism evidence="2 3">
    <name type="scientific">Tsuneonella suprasediminis</name>
    <dbReference type="NCBI Taxonomy" id="2306996"/>
    <lineage>
        <taxon>Bacteria</taxon>
        <taxon>Pseudomonadati</taxon>
        <taxon>Pseudomonadota</taxon>
        <taxon>Alphaproteobacteria</taxon>
        <taxon>Sphingomonadales</taxon>
        <taxon>Erythrobacteraceae</taxon>
        <taxon>Tsuneonella</taxon>
    </lineage>
</organism>